<feature type="region of interest" description="Disordered" evidence="5">
    <location>
        <begin position="285"/>
        <end position="332"/>
    </location>
</feature>
<evidence type="ECO:0000256" key="2">
    <source>
        <dbReference type="ARBA" id="ARBA00022741"/>
    </source>
</evidence>
<dbReference type="GO" id="GO:0010507">
    <property type="term" value="P:negative regulation of autophagy"/>
    <property type="evidence" value="ECO:0007669"/>
    <property type="project" value="TreeGrafter"/>
</dbReference>
<keyword evidence="7" id="KW-1185">Reference proteome</keyword>
<dbReference type="PANTHER" id="PTHR11259:SF2">
    <property type="entry name" value="GH16429P"/>
    <property type="match status" value="1"/>
</dbReference>
<feature type="region of interest" description="Disordered" evidence="5">
    <location>
        <begin position="1"/>
        <end position="22"/>
    </location>
</feature>
<dbReference type="GO" id="GO:0009267">
    <property type="term" value="P:cellular response to starvation"/>
    <property type="evidence" value="ECO:0007669"/>
    <property type="project" value="TreeGrafter"/>
</dbReference>
<dbReference type="GO" id="GO:1990131">
    <property type="term" value="C:Gtr1-Gtr2 GTPase complex"/>
    <property type="evidence" value="ECO:0007669"/>
    <property type="project" value="UniProtKB-UniRule"/>
</dbReference>
<gene>
    <name evidence="6" type="ORF">OE88DRAFT_1682577</name>
</gene>
<dbReference type="GO" id="GO:1904263">
    <property type="term" value="P:positive regulation of TORC1 signaling"/>
    <property type="evidence" value="ECO:0007669"/>
    <property type="project" value="TreeGrafter"/>
</dbReference>
<dbReference type="Pfam" id="PF04670">
    <property type="entry name" value="Gtr1_RagA"/>
    <property type="match status" value="1"/>
</dbReference>
<dbReference type="GO" id="GO:0000329">
    <property type="term" value="C:fungal-type vacuole membrane"/>
    <property type="evidence" value="ECO:0007669"/>
    <property type="project" value="TreeGrafter"/>
</dbReference>
<feature type="compositionally biased region" description="Polar residues" evidence="5">
    <location>
        <begin position="300"/>
        <end position="318"/>
    </location>
</feature>
<dbReference type="Gene3D" id="3.40.50.300">
    <property type="entry name" value="P-loop containing nucleotide triphosphate hydrolases"/>
    <property type="match status" value="1"/>
</dbReference>
<comment type="similarity">
    <text evidence="1 4">Belongs to the GTR/RAG GTP-binding protein family.</text>
</comment>
<accession>A0A5C3N0I1</accession>
<comment type="function">
    <text evidence="4">GTPase involved in activation of the TORC1 signaling pathway, which promotes growth and represses autophagy in nutrient-rich conditions.</text>
</comment>
<dbReference type="EMBL" id="ML213515">
    <property type="protein sequence ID" value="TFK49568.1"/>
    <property type="molecule type" value="Genomic_DNA"/>
</dbReference>
<evidence type="ECO:0000313" key="6">
    <source>
        <dbReference type="EMBL" id="TFK49568.1"/>
    </source>
</evidence>
<keyword evidence="3 4" id="KW-0342">GTP-binding</keyword>
<dbReference type="GO" id="GO:0005525">
    <property type="term" value="F:GTP binding"/>
    <property type="evidence" value="ECO:0007669"/>
    <property type="project" value="UniProtKB-UniRule"/>
</dbReference>
<dbReference type="InterPro" id="IPR006762">
    <property type="entry name" value="Gtr1_RagA"/>
</dbReference>
<dbReference type="OrthoDB" id="26136at2759"/>
<dbReference type="InterPro" id="IPR027417">
    <property type="entry name" value="P-loop_NTPase"/>
</dbReference>
<dbReference type="STRING" id="5364.A0A5C3N0I1"/>
<keyword evidence="2 4" id="KW-0547">Nucleotide-binding</keyword>
<dbReference type="SUPFAM" id="SSF52540">
    <property type="entry name" value="P-loop containing nucleoside triphosphate hydrolases"/>
    <property type="match status" value="1"/>
</dbReference>
<feature type="compositionally biased region" description="Polar residues" evidence="5">
    <location>
        <begin position="1"/>
        <end position="21"/>
    </location>
</feature>
<evidence type="ECO:0000256" key="4">
    <source>
        <dbReference type="RuleBase" id="RU367014"/>
    </source>
</evidence>
<organism evidence="6 7">
    <name type="scientific">Heliocybe sulcata</name>
    <dbReference type="NCBI Taxonomy" id="5364"/>
    <lineage>
        <taxon>Eukaryota</taxon>
        <taxon>Fungi</taxon>
        <taxon>Dikarya</taxon>
        <taxon>Basidiomycota</taxon>
        <taxon>Agaricomycotina</taxon>
        <taxon>Agaricomycetes</taxon>
        <taxon>Gloeophyllales</taxon>
        <taxon>Gloeophyllaceae</taxon>
        <taxon>Heliocybe</taxon>
    </lineage>
</organism>
<dbReference type="GO" id="GO:0003924">
    <property type="term" value="F:GTPase activity"/>
    <property type="evidence" value="ECO:0007669"/>
    <property type="project" value="UniProtKB-UniRule"/>
</dbReference>
<dbReference type="GO" id="GO:0005634">
    <property type="term" value="C:nucleus"/>
    <property type="evidence" value="ECO:0007669"/>
    <property type="project" value="TreeGrafter"/>
</dbReference>
<protein>
    <recommendedName>
        <fullName evidence="4">GTP-binding protein</fullName>
    </recommendedName>
</protein>
<proteinExistence type="inferred from homology"/>
<reference evidence="6 7" key="1">
    <citation type="journal article" date="2019" name="Nat. Ecol. Evol.">
        <title>Megaphylogeny resolves global patterns of mushroom evolution.</title>
        <authorList>
            <person name="Varga T."/>
            <person name="Krizsan K."/>
            <person name="Foldi C."/>
            <person name="Dima B."/>
            <person name="Sanchez-Garcia M."/>
            <person name="Sanchez-Ramirez S."/>
            <person name="Szollosi G.J."/>
            <person name="Szarkandi J.G."/>
            <person name="Papp V."/>
            <person name="Albert L."/>
            <person name="Andreopoulos W."/>
            <person name="Angelini C."/>
            <person name="Antonin V."/>
            <person name="Barry K.W."/>
            <person name="Bougher N.L."/>
            <person name="Buchanan P."/>
            <person name="Buyck B."/>
            <person name="Bense V."/>
            <person name="Catcheside P."/>
            <person name="Chovatia M."/>
            <person name="Cooper J."/>
            <person name="Damon W."/>
            <person name="Desjardin D."/>
            <person name="Finy P."/>
            <person name="Geml J."/>
            <person name="Haridas S."/>
            <person name="Hughes K."/>
            <person name="Justo A."/>
            <person name="Karasinski D."/>
            <person name="Kautmanova I."/>
            <person name="Kiss B."/>
            <person name="Kocsube S."/>
            <person name="Kotiranta H."/>
            <person name="LaButti K.M."/>
            <person name="Lechner B.E."/>
            <person name="Liimatainen K."/>
            <person name="Lipzen A."/>
            <person name="Lukacs Z."/>
            <person name="Mihaltcheva S."/>
            <person name="Morgado L.N."/>
            <person name="Niskanen T."/>
            <person name="Noordeloos M.E."/>
            <person name="Ohm R.A."/>
            <person name="Ortiz-Santana B."/>
            <person name="Ovrebo C."/>
            <person name="Racz N."/>
            <person name="Riley R."/>
            <person name="Savchenko A."/>
            <person name="Shiryaev A."/>
            <person name="Soop K."/>
            <person name="Spirin V."/>
            <person name="Szebenyi C."/>
            <person name="Tomsovsky M."/>
            <person name="Tulloss R.E."/>
            <person name="Uehling J."/>
            <person name="Grigoriev I.V."/>
            <person name="Vagvolgyi C."/>
            <person name="Papp T."/>
            <person name="Martin F.M."/>
            <person name="Miettinen O."/>
            <person name="Hibbett D.S."/>
            <person name="Nagy L.G."/>
        </authorList>
    </citation>
    <scope>NUCLEOTIDE SEQUENCE [LARGE SCALE GENOMIC DNA]</scope>
    <source>
        <strain evidence="6 7">OMC1185</strain>
    </source>
</reference>
<dbReference type="AlphaFoldDB" id="A0A5C3N0I1"/>
<evidence type="ECO:0000256" key="1">
    <source>
        <dbReference type="ARBA" id="ARBA00007756"/>
    </source>
</evidence>
<dbReference type="Gene3D" id="3.30.450.190">
    <property type="match status" value="1"/>
</dbReference>
<dbReference type="Proteomes" id="UP000305948">
    <property type="component" value="Unassembled WGS sequence"/>
</dbReference>
<name>A0A5C3N0I1_9AGAM</name>
<evidence type="ECO:0000256" key="3">
    <source>
        <dbReference type="ARBA" id="ARBA00023134"/>
    </source>
</evidence>
<sequence>MASSRPSTLRAHQNGNGNSRAPDTVTFIRTKVLLTGLRRCGKTSIYEVLFNGMEPKQTFYIETTTKLQKHHYECVATVIPLEVWDCPWNTSPETLGTSLAEFSALIFVIDIQDMYQTPIAKLLEYVVAAAAENPELDIEVFVHKSEALPEDLKYEHFRHIQTRVLEELYDAEYDHIPLSFHLTSVFDHTLHEAFSRVLHKLVDSLPYLEDLMNVYCANSQSSKAFLFDVHSRLYVATDSSPVDGATHSLCCDYLQMLNNFGSLYRHVLSLPPLVTSDICPRSITASPPRSRKPYLPASPLNDSPASSTKALSTNSRGSQPKAPSVPLPPPEVRQSKELFYPSASTSLSATSSGTTLTYHLVTPALALLSVVPTAIYETRRGLLEYNVVYLREGVQEIYEVEREARVDTANGR</sequence>
<evidence type="ECO:0000313" key="7">
    <source>
        <dbReference type="Proteomes" id="UP000305948"/>
    </source>
</evidence>
<comment type="subunit">
    <text evidence="4">Component of the GSE complex.</text>
</comment>
<dbReference type="PANTHER" id="PTHR11259">
    <property type="entry name" value="RAS-RELATED GTP BINDING RAG/GTR YEAST"/>
    <property type="match status" value="1"/>
</dbReference>
<evidence type="ECO:0000256" key="5">
    <source>
        <dbReference type="SAM" id="MobiDB-lite"/>
    </source>
</evidence>